<proteinExistence type="predicted"/>
<dbReference type="Proteomes" id="UP000478052">
    <property type="component" value="Unassembled WGS sequence"/>
</dbReference>
<sequence length="37" mass="4450">MGHSTTNFKVIRYISFSRVGEQEQRLFNLRQTLYITD</sequence>
<reference evidence="1 2" key="1">
    <citation type="submission" date="2019-08" db="EMBL/GenBank/DDBJ databases">
        <title>Whole genome of Aphis craccivora.</title>
        <authorList>
            <person name="Voronova N.V."/>
            <person name="Shulinski R.S."/>
            <person name="Bandarenka Y.V."/>
            <person name="Zhorov D.G."/>
            <person name="Warner D."/>
        </authorList>
    </citation>
    <scope>NUCLEOTIDE SEQUENCE [LARGE SCALE GENOMIC DNA]</scope>
    <source>
        <strain evidence="1">180601</strain>
        <tissue evidence="1">Whole Body</tissue>
    </source>
</reference>
<dbReference type="EMBL" id="VUJU01014010">
    <property type="protein sequence ID" value="KAF0703179.1"/>
    <property type="molecule type" value="Genomic_DNA"/>
</dbReference>
<gene>
    <name evidence="1" type="ORF">FWK35_00030174</name>
</gene>
<organism evidence="1 2">
    <name type="scientific">Aphis craccivora</name>
    <name type="common">Cowpea aphid</name>
    <dbReference type="NCBI Taxonomy" id="307492"/>
    <lineage>
        <taxon>Eukaryota</taxon>
        <taxon>Metazoa</taxon>
        <taxon>Ecdysozoa</taxon>
        <taxon>Arthropoda</taxon>
        <taxon>Hexapoda</taxon>
        <taxon>Insecta</taxon>
        <taxon>Pterygota</taxon>
        <taxon>Neoptera</taxon>
        <taxon>Paraneoptera</taxon>
        <taxon>Hemiptera</taxon>
        <taxon>Sternorrhyncha</taxon>
        <taxon>Aphidomorpha</taxon>
        <taxon>Aphidoidea</taxon>
        <taxon>Aphididae</taxon>
        <taxon>Aphidini</taxon>
        <taxon>Aphis</taxon>
        <taxon>Aphis</taxon>
    </lineage>
</organism>
<comment type="caution">
    <text evidence="1">The sequence shown here is derived from an EMBL/GenBank/DDBJ whole genome shotgun (WGS) entry which is preliminary data.</text>
</comment>
<evidence type="ECO:0000313" key="2">
    <source>
        <dbReference type="Proteomes" id="UP000478052"/>
    </source>
</evidence>
<dbReference type="AlphaFoldDB" id="A0A6G0VN88"/>
<protein>
    <submittedName>
        <fullName evidence="1">Uncharacterized protein</fullName>
    </submittedName>
</protein>
<keyword evidence="2" id="KW-1185">Reference proteome</keyword>
<accession>A0A6G0VN88</accession>
<name>A0A6G0VN88_APHCR</name>
<evidence type="ECO:0000313" key="1">
    <source>
        <dbReference type="EMBL" id="KAF0703179.1"/>
    </source>
</evidence>